<dbReference type="GO" id="GO:0070588">
    <property type="term" value="P:calcium ion transmembrane transport"/>
    <property type="evidence" value="ECO:0007669"/>
    <property type="project" value="TreeGrafter"/>
</dbReference>
<feature type="transmembrane region" description="Helical" evidence="10">
    <location>
        <begin position="406"/>
        <end position="431"/>
    </location>
</feature>
<accession>A0A4S2M9M4</accession>
<evidence type="ECO:0000256" key="8">
    <source>
        <dbReference type="ARBA" id="ARBA00023286"/>
    </source>
</evidence>
<comment type="caution">
    <text evidence="11">The sequence shown here is derived from an EMBL/GenBank/DDBJ whole genome shotgun (WGS) entry which is preliminary data.</text>
</comment>
<keyword evidence="5 10" id="KW-1133">Transmembrane helix</keyword>
<dbReference type="InterPro" id="IPR059116">
    <property type="entry name" value="P2X_receptor"/>
</dbReference>
<protein>
    <recommendedName>
        <fullName evidence="13">ATP receptor</fullName>
    </recommendedName>
</protein>
<dbReference type="GO" id="GO:0098794">
    <property type="term" value="C:postsynapse"/>
    <property type="evidence" value="ECO:0007669"/>
    <property type="project" value="GOC"/>
</dbReference>
<evidence type="ECO:0000256" key="5">
    <source>
        <dbReference type="ARBA" id="ARBA00022989"/>
    </source>
</evidence>
<dbReference type="OrthoDB" id="494673at2759"/>
<dbReference type="STRING" id="147828.A0A4S2M9M4"/>
<dbReference type="AlphaFoldDB" id="A0A4S2M9M4"/>
<gene>
    <name evidence="11" type="ORF">CRM22_002621</name>
</gene>
<organism evidence="11 12">
    <name type="scientific">Opisthorchis felineus</name>
    <dbReference type="NCBI Taxonomy" id="147828"/>
    <lineage>
        <taxon>Eukaryota</taxon>
        <taxon>Metazoa</taxon>
        <taxon>Spiralia</taxon>
        <taxon>Lophotrochozoa</taxon>
        <taxon>Platyhelminthes</taxon>
        <taxon>Trematoda</taxon>
        <taxon>Digenea</taxon>
        <taxon>Opisthorchiida</taxon>
        <taxon>Opisthorchiata</taxon>
        <taxon>Opisthorchiidae</taxon>
        <taxon>Opisthorchis</taxon>
    </lineage>
</organism>
<name>A0A4S2M9M4_OPIFE</name>
<keyword evidence="3" id="KW-0813">Transport</keyword>
<keyword evidence="8" id="KW-1071">Ligand-gated ion channel</keyword>
<dbReference type="PANTHER" id="PTHR10125">
    <property type="entry name" value="P2X PURINOCEPTOR"/>
    <property type="match status" value="1"/>
</dbReference>
<keyword evidence="4 10" id="KW-0812">Transmembrane</keyword>
<keyword evidence="9" id="KW-0407">Ion channel</keyword>
<dbReference type="GO" id="GO:0004931">
    <property type="term" value="F:extracellularly ATP-gated monoatomic cation channel activity"/>
    <property type="evidence" value="ECO:0007669"/>
    <property type="project" value="TreeGrafter"/>
</dbReference>
<keyword evidence="12" id="KW-1185">Reference proteome</keyword>
<evidence type="ECO:0000256" key="1">
    <source>
        <dbReference type="ARBA" id="ARBA00004308"/>
    </source>
</evidence>
<evidence type="ECO:0000256" key="6">
    <source>
        <dbReference type="ARBA" id="ARBA00023065"/>
    </source>
</evidence>
<proteinExistence type="inferred from homology"/>
<dbReference type="GO" id="GO:0016020">
    <property type="term" value="C:membrane"/>
    <property type="evidence" value="ECO:0007669"/>
    <property type="project" value="TreeGrafter"/>
</dbReference>
<evidence type="ECO:0000313" key="12">
    <source>
        <dbReference type="Proteomes" id="UP000308267"/>
    </source>
</evidence>
<evidence type="ECO:0008006" key="13">
    <source>
        <dbReference type="Google" id="ProtNLM"/>
    </source>
</evidence>
<evidence type="ECO:0000256" key="7">
    <source>
        <dbReference type="ARBA" id="ARBA00023136"/>
    </source>
</evidence>
<keyword evidence="7 10" id="KW-0472">Membrane</keyword>
<comment type="similarity">
    <text evidence="2">Belongs to the P2X receptor family.</text>
</comment>
<reference evidence="11 12" key="1">
    <citation type="journal article" date="2019" name="BMC Genomics">
        <title>New insights from Opisthorchis felineus genome: update on genomics of the epidemiologically important liver flukes.</title>
        <authorList>
            <person name="Ershov N.I."/>
            <person name="Mordvinov V.A."/>
            <person name="Prokhortchouk E.B."/>
            <person name="Pakharukova M.Y."/>
            <person name="Gunbin K.V."/>
            <person name="Ustyantsev K."/>
            <person name="Genaev M.A."/>
            <person name="Blinov A.G."/>
            <person name="Mazur A."/>
            <person name="Boulygina E."/>
            <person name="Tsygankova S."/>
            <person name="Khrameeva E."/>
            <person name="Chekanov N."/>
            <person name="Fan G."/>
            <person name="Xiao A."/>
            <person name="Zhang H."/>
            <person name="Xu X."/>
            <person name="Yang H."/>
            <person name="Solovyev V."/>
            <person name="Lee S.M."/>
            <person name="Liu X."/>
            <person name="Afonnikov D.A."/>
            <person name="Skryabin K.G."/>
        </authorList>
    </citation>
    <scope>NUCLEOTIDE SEQUENCE [LARGE SCALE GENOMIC DNA]</scope>
    <source>
        <strain evidence="11">AK-0245</strain>
        <tissue evidence="11">Whole organism</tissue>
    </source>
</reference>
<comment type="subcellular location">
    <subcellularLocation>
        <location evidence="1">Endomembrane system</location>
    </subcellularLocation>
</comment>
<evidence type="ECO:0000256" key="2">
    <source>
        <dbReference type="ARBA" id="ARBA00009848"/>
    </source>
</evidence>
<dbReference type="InterPro" id="IPR027309">
    <property type="entry name" value="P2X_extracellular_dom_sf"/>
</dbReference>
<evidence type="ECO:0000313" key="11">
    <source>
        <dbReference type="EMBL" id="TGZ71469.1"/>
    </source>
</evidence>
<dbReference type="Gene3D" id="2.60.490.10">
    <property type="entry name" value="atp-gated p2x4 ion channel domain"/>
    <property type="match status" value="1"/>
</dbReference>
<evidence type="ECO:0000256" key="10">
    <source>
        <dbReference type="SAM" id="Phobius"/>
    </source>
</evidence>
<evidence type="ECO:0000256" key="9">
    <source>
        <dbReference type="ARBA" id="ARBA00023303"/>
    </source>
</evidence>
<evidence type="ECO:0000256" key="3">
    <source>
        <dbReference type="ARBA" id="ARBA00022448"/>
    </source>
</evidence>
<dbReference type="Pfam" id="PF00864">
    <property type="entry name" value="P2X_receptor"/>
    <property type="match status" value="2"/>
</dbReference>
<dbReference type="PANTHER" id="PTHR10125:SF31">
    <property type="entry name" value="P2X RECEPTOR E"/>
    <property type="match status" value="1"/>
</dbReference>
<evidence type="ECO:0000256" key="4">
    <source>
        <dbReference type="ARBA" id="ARBA00022692"/>
    </source>
</evidence>
<sequence length="462" mass="52715">MPKINANANGTANDRTQNRLAEVLENMFIYDMPKVIRVKNRAVGLLNRLLRLSLLCYFLIFVMWWNKSYQRTDTALSGVMTKIRGVGTVATGIKNLPLWVIDEAEFTLQSVQKSGFFIITRIIDYTVQNYEYCAEARNLEDAFCEHDSHCVSGHTGGQSIRSPADYLPDGWKLDVEADAHGIFTGKCHQATKSCEIYGWCPVQEDLDSLHCGSYKAITEPDRPTVECDDSILQSAAQVSNEVFENFMFKPMSAVLNYTVFIKNTIEFPYFNKASQNILKWMNGTYLNTCLYNPKHEKDRLCPNFRIKDILDLSGGNAYRLLRHGGVIAITIEWMCDLDLPIERCLPRYNFHQLDGSDHDRHDHQSVIEGLSMEIQRPLSRNSRLFSRVNGIQFWVIVNGEAARFNLFIFTMSFGSNLALLGLASIICDYLLFHCTRDGKRYTAAARELCKENIRSIAVQTEK</sequence>
<keyword evidence="6" id="KW-0406">Ion transport</keyword>
<dbReference type="EMBL" id="SJOL01004559">
    <property type="protein sequence ID" value="TGZ71469.1"/>
    <property type="molecule type" value="Genomic_DNA"/>
</dbReference>
<dbReference type="Proteomes" id="UP000308267">
    <property type="component" value="Unassembled WGS sequence"/>
</dbReference>
<dbReference type="GO" id="GO:0012505">
    <property type="term" value="C:endomembrane system"/>
    <property type="evidence" value="ECO:0007669"/>
    <property type="project" value="UniProtKB-SubCell"/>
</dbReference>
<feature type="transmembrane region" description="Helical" evidence="10">
    <location>
        <begin position="49"/>
        <end position="66"/>
    </location>
</feature>